<protein>
    <submittedName>
        <fullName evidence="2">Uncharacterized protein</fullName>
    </submittedName>
</protein>
<gene>
    <name evidence="2" type="ORF">B0T17DRAFT_111324</name>
</gene>
<evidence type="ECO:0000313" key="2">
    <source>
        <dbReference type="EMBL" id="KAK0610391.1"/>
    </source>
</evidence>
<comment type="caution">
    <text evidence="2">The sequence shown here is derived from an EMBL/GenBank/DDBJ whole genome shotgun (WGS) entry which is preliminary data.</text>
</comment>
<organism evidence="2 3">
    <name type="scientific">Bombardia bombarda</name>
    <dbReference type="NCBI Taxonomy" id="252184"/>
    <lineage>
        <taxon>Eukaryota</taxon>
        <taxon>Fungi</taxon>
        <taxon>Dikarya</taxon>
        <taxon>Ascomycota</taxon>
        <taxon>Pezizomycotina</taxon>
        <taxon>Sordariomycetes</taxon>
        <taxon>Sordariomycetidae</taxon>
        <taxon>Sordariales</taxon>
        <taxon>Lasiosphaeriaceae</taxon>
        <taxon>Bombardia</taxon>
    </lineage>
</organism>
<proteinExistence type="predicted"/>
<dbReference type="AlphaFoldDB" id="A0AA39WCK4"/>
<sequence length="213" mass="23991">MRSQFDSDHIAYTSHRPSIPATLLHSTDTTSSPEPGHDFVCNRPNQLRYLKVSLTSSPSKTTPLRPTSPTQRHPLPKMPTSRLTMATCTRKTLDSSFLALASNTPSAKNARVVAHDTRPSIYTDLELQSLFFSKLAIELRLIIYESYFTSIRLSYGLAYLAYPSTFEFFSPNVIIKPRPNSLALLRTSKRITKEIGSSWLRKVFFLASGIYKA</sequence>
<evidence type="ECO:0000313" key="3">
    <source>
        <dbReference type="Proteomes" id="UP001174934"/>
    </source>
</evidence>
<dbReference type="Proteomes" id="UP001174934">
    <property type="component" value="Unassembled WGS sequence"/>
</dbReference>
<dbReference type="EMBL" id="JAULSR010000010">
    <property type="protein sequence ID" value="KAK0610391.1"/>
    <property type="molecule type" value="Genomic_DNA"/>
</dbReference>
<keyword evidence="3" id="KW-1185">Reference proteome</keyword>
<feature type="compositionally biased region" description="Low complexity" evidence="1">
    <location>
        <begin position="54"/>
        <end position="70"/>
    </location>
</feature>
<feature type="region of interest" description="Disordered" evidence="1">
    <location>
        <begin position="54"/>
        <end position="79"/>
    </location>
</feature>
<reference evidence="2" key="1">
    <citation type="submission" date="2023-06" db="EMBL/GenBank/DDBJ databases">
        <title>Genome-scale phylogeny and comparative genomics of the fungal order Sordariales.</title>
        <authorList>
            <consortium name="Lawrence Berkeley National Laboratory"/>
            <person name="Hensen N."/>
            <person name="Bonometti L."/>
            <person name="Westerberg I."/>
            <person name="Brannstrom I.O."/>
            <person name="Guillou S."/>
            <person name="Cros-Aarteil S."/>
            <person name="Calhoun S."/>
            <person name="Haridas S."/>
            <person name="Kuo A."/>
            <person name="Mondo S."/>
            <person name="Pangilinan J."/>
            <person name="Riley R."/>
            <person name="LaButti K."/>
            <person name="Andreopoulos B."/>
            <person name="Lipzen A."/>
            <person name="Chen C."/>
            <person name="Yanf M."/>
            <person name="Daum C."/>
            <person name="Ng V."/>
            <person name="Clum A."/>
            <person name="Steindorff A."/>
            <person name="Ohm R."/>
            <person name="Martin F."/>
            <person name="Silar P."/>
            <person name="Natvig D."/>
            <person name="Lalanne C."/>
            <person name="Gautier V."/>
            <person name="Ament-velasquez S.L."/>
            <person name="Kruys A."/>
            <person name="Hutchinson M.I."/>
            <person name="Powell A.J."/>
            <person name="Barry K."/>
            <person name="Miller A.N."/>
            <person name="Grigoriev I.V."/>
            <person name="Debuchy R."/>
            <person name="Gladieux P."/>
            <person name="Thoren M.H."/>
            <person name="Johannesson H."/>
        </authorList>
    </citation>
    <scope>NUCLEOTIDE SEQUENCE</scope>
    <source>
        <strain evidence="2">SMH3391-2</strain>
    </source>
</reference>
<name>A0AA39WCK4_9PEZI</name>
<accession>A0AA39WCK4</accession>
<evidence type="ECO:0000256" key="1">
    <source>
        <dbReference type="SAM" id="MobiDB-lite"/>
    </source>
</evidence>